<comment type="caution">
    <text evidence="2">The sequence shown here is derived from an EMBL/GenBank/DDBJ whole genome shotgun (WGS) entry which is preliminary data.</text>
</comment>
<sequence>METLSKKKVVGSCLSCSITVTAVDSGKKALELLGMEPNMNMINTYYWMPKMIGYKILKRIKDLLSKAISNFCIFIWTLELLPLDIIVLALIDQDDDPYALRIVIGDLVVLDIFAKIVGQNEYEGEKIPSTKRKGFYLDTKGSHNLLAGFLDSIMRFQQG</sequence>
<keyword evidence="1" id="KW-0812">Transmembrane</keyword>
<dbReference type="Gene3D" id="3.40.50.2300">
    <property type="match status" value="1"/>
</dbReference>
<evidence type="ECO:0000313" key="2">
    <source>
        <dbReference type="EMBL" id="KAG6499648.1"/>
    </source>
</evidence>
<dbReference type="Proteomes" id="UP000734854">
    <property type="component" value="Unassembled WGS sequence"/>
</dbReference>
<dbReference type="InterPro" id="IPR011006">
    <property type="entry name" value="CheY-like_superfamily"/>
</dbReference>
<reference evidence="2 3" key="1">
    <citation type="submission" date="2020-08" db="EMBL/GenBank/DDBJ databases">
        <title>Plant Genome Project.</title>
        <authorList>
            <person name="Zhang R.-G."/>
        </authorList>
    </citation>
    <scope>NUCLEOTIDE SEQUENCE [LARGE SCALE GENOMIC DNA]</scope>
    <source>
        <tissue evidence="2">Rhizome</tissue>
    </source>
</reference>
<keyword evidence="3" id="KW-1185">Reference proteome</keyword>
<feature type="transmembrane region" description="Helical" evidence="1">
    <location>
        <begin position="67"/>
        <end position="91"/>
    </location>
</feature>
<evidence type="ECO:0000256" key="1">
    <source>
        <dbReference type="SAM" id="Phobius"/>
    </source>
</evidence>
<dbReference type="EMBL" id="JACMSC010000011">
    <property type="protein sequence ID" value="KAG6499648.1"/>
    <property type="molecule type" value="Genomic_DNA"/>
</dbReference>
<dbReference type="AlphaFoldDB" id="A0A8J5GBL8"/>
<keyword evidence="1" id="KW-0472">Membrane</keyword>
<name>A0A8J5GBL8_ZINOF</name>
<organism evidence="2 3">
    <name type="scientific">Zingiber officinale</name>
    <name type="common">Ginger</name>
    <name type="synonym">Amomum zingiber</name>
    <dbReference type="NCBI Taxonomy" id="94328"/>
    <lineage>
        <taxon>Eukaryota</taxon>
        <taxon>Viridiplantae</taxon>
        <taxon>Streptophyta</taxon>
        <taxon>Embryophyta</taxon>
        <taxon>Tracheophyta</taxon>
        <taxon>Spermatophyta</taxon>
        <taxon>Magnoliopsida</taxon>
        <taxon>Liliopsida</taxon>
        <taxon>Zingiberales</taxon>
        <taxon>Zingiberaceae</taxon>
        <taxon>Zingiber</taxon>
    </lineage>
</organism>
<accession>A0A8J5GBL8</accession>
<dbReference type="SUPFAM" id="SSF52172">
    <property type="entry name" value="CheY-like"/>
    <property type="match status" value="1"/>
</dbReference>
<keyword evidence="1" id="KW-1133">Transmembrane helix</keyword>
<proteinExistence type="predicted"/>
<gene>
    <name evidence="2" type="ORF">ZIOFF_039438</name>
</gene>
<evidence type="ECO:0000313" key="3">
    <source>
        <dbReference type="Proteomes" id="UP000734854"/>
    </source>
</evidence>
<protein>
    <submittedName>
        <fullName evidence="2">Uncharacterized protein</fullName>
    </submittedName>
</protein>